<dbReference type="RefSeq" id="XP_013324252.1">
    <property type="nucleotide sequence ID" value="XM_013468798.1"/>
</dbReference>
<keyword evidence="1" id="KW-0732">Signal</keyword>
<evidence type="ECO:0000256" key="1">
    <source>
        <dbReference type="SAM" id="SignalP"/>
    </source>
</evidence>
<accession>A0A0F4YHS1</accession>
<name>A0A0F4YHS1_RASE3</name>
<gene>
    <name evidence="2" type="ORF">T310_8419</name>
</gene>
<reference evidence="2 3" key="1">
    <citation type="submission" date="2015-04" db="EMBL/GenBank/DDBJ databases">
        <authorList>
            <person name="Heijne W.H."/>
            <person name="Fedorova N.D."/>
            <person name="Nierman W.C."/>
            <person name="Vollebregt A.W."/>
            <person name="Zhao Z."/>
            <person name="Wu L."/>
            <person name="Kumar M."/>
            <person name="Stam H."/>
            <person name="van den Berg M.A."/>
            <person name="Pel H.J."/>
        </authorList>
    </citation>
    <scope>NUCLEOTIDE SEQUENCE [LARGE SCALE GENOMIC DNA]</scope>
    <source>
        <strain evidence="2 3">CBS 393.64</strain>
    </source>
</reference>
<feature type="chain" id="PRO_5002481913" evidence="1">
    <location>
        <begin position="18"/>
        <end position="276"/>
    </location>
</feature>
<dbReference type="Proteomes" id="UP000053958">
    <property type="component" value="Unassembled WGS sequence"/>
</dbReference>
<comment type="caution">
    <text evidence="2">The sequence shown here is derived from an EMBL/GenBank/DDBJ whole genome shotgun (WGS) entry which is preliminary data.</text>
</comment>
<organism evidence="2 3">
    <name type="scientific">Rasamsonia emersonii (strain ATCC 16479 / CBS 393.64 / IMI 116815)</name>
    <dbReference type="NCBI Taxonomy" id="1408163"/>
    <lineage>
        <taxon>Eukaryota</taxon>
        <taxon>Fungi</taxon>
        <taxon>Dikarya</taxon>
        <taxon>Ascomycota</taxon>
        <taxon>Pezizomycotina</taxon>
        <taxon>Eurotiomycetes</taxon>
        <taxon>Eurotiomycetidae</taxon>
        <taxon>Eurotiales</taxon>
        <taxon>Trichocomaceae</taxon>
        <taxon>Rasamsonia</taxon>
    </lineage>
</organism>
<protein>
    <submittedName>
        <fullName evidence="2">Uncharacterized protein</fullName>
    </submittedName>
</protein>
<evidence type="ECO:0000313" key="2">
    <source>
        <dbReference type="EMBL" id="KKA17640.1"/>
    </source>
</evidence>
<dbReference type="OrthoDB" id="4794019at2759"/>
<dbReference type="EMBL" id="LASV01000593">
    <property type="protein sequence ID" value="KKA17640.1"/>
    <property type="molecule type" value="Genomic_DNA"/>
</dbReference>
<proteinExistence type="predicted"/>
<sequence>MKLQLLCLFSLVSSVLASKGAGPYQTVFFWYAYRMEIEAFGEATVIAPKCPSPCDFDTFIKYIQKEPKLDRKGRPIGNITPFTGSTGIGNNLEPDVETAVDKLNAVGYQSVNSVNKLLPGTFPNDDRAPGLPLILDPMVQRIQEARQKLGNNAKAASILSKLQECMAGVSSARKQENAKNIIDAFNKEKDKRKYTFETKTMTKESKDGTKYTALDTEQMLADNQNAKENVKKFIQNFVTDYNSGKIQGANNPKGHFIAIEACEQVRNTLESPLPCT</sequence>
<dbReference type="GeneID" id="25320679"/>
<keyword evidence="3" id="KW-1185">Reference proteome</keyword>
<evidence type="ECO:0000313" key="3">
    <source>
        <dbReference type="Proteomes" id="UP000053958"/>
    </source>
</evidence>
<feature type="signal peptide" evidence="1">
    <location>
        <begin position="1"/>
        <end position="17"/>
    </location>
</feature>
<dbReference type="AlphaFoldDB" id="A0A0F4YHS1"/>